<proteinExistence type="predicted"/>
<reference evidence="2 3" key="1">
    <citation type="submission" date="2016-10" db="EMBL/GenBank/DDBJ databases">
        <authorList>
            <person name="de Groot N.N."/>
        </authorList>
    </citation>
    <scope>NUCLEOTIDE SEQUENCE [LARGE SCALE GENOMIC DNA]</scope>
    <source>
        <strain evidence="2 3">DSM 27630</strain>
    </source>
</reference>
<organism evidence="2 3">
    <name type="scientific">Pisciglobus halotolerans</name>
    <dbReference type="NCBI Taxonomy" id="745365"/>
    <lineage>
        <taxon>Bacteria</taxon>
        <taxon>Bacillati</taxon>
        <taxon>Bacillota</taxon>
        <taxon>Bacilli</taxon>
        <taxon>Lactobacillales</taxon>
        <taxon>Carnobacteriaceae</taxon>
    </lineage>
</organism>
<evidence type="ECO:0000313" key="2">
    <source>
        <dbReference type="EMBL" id="SFH90028.1"/>
    </source>
</evidence>
<feature type="transmembrane region" description="Helical" evidence="1">
    <location>
        <begin position="43"/>
        <end position="65"/>
    </location>
</feature>
<keyword evidence="3" id="KW-1185">Reference proteome</keyword>
<keyword evidence="1" id="KW-1133">Transmembrane helix</keyword>
<dbReference type="RefSeq" id="WP_047389783.1">
    <property type="nucleotide sequence ID" value="NZ_FOQE01000052.1"/>
</dbReference>
<dbReference type="Proteomes" id="UP000198668">
    <property type="component" value="Unassembled WGS sequence"/>
</dbReference>
<protein>
    <submittedName>
        <fullName evidence="2">Uncharacterized protein</fullName>
    </submittedName>
</protein>
<dbReference type="AlphaFoldDB" id="A0A1I3DTV4"/>
<feature type="transmembrane region" description="Helical" evidence="1">
    <location>
        <begin position="12"/>
        <end position="31"/>
    </location>
</feature>
<keyword evidence="1" id="KW-0812">Transmembrane</keyword>
<sequence>MKTLTRILSKIVLTFIFWYVINRLFLFFFGTFIPGPEEMKGVIFLYALIFVVEVGLAYLCTSLVFRSDKTKRK</sequence>
<keyword evidence="1" id="KW-0472">Membrane</keyword>
<dbReference type="OrthoDB" id="2168584at2"/>
<gene>
    <name evidence="2" type="ORF">SAMN04489868_1527</name>
</gene>
<evidence type="ECO:0000313" key="3">
    <source>
        <dbReference type="Proteomes" id="UP000198668"/>
    </source>
</evidence>
<evidence type="ECO:0000256" key="1">
    <source>
        <dbReference type="SAM" id="Phobius"/>
    </source>
</evidence>
<dbReference type="EMBL" id="FOQE01000052">
    <property type="protein sequence ID" value="SFH90028.1"/>
    <property type="molecule type" value="Genomic_DNA"/>
</dbReference>
<name>A0A1I3DTV4_9LACT</name>
<accession>A0A1I3DTV4</accession>